<dbReference type="Proteomes" id="UP000236642">
    <property type="component" value="Unassembled WGS sequence"/>
</dbReference>
<reference evidence="3" key="1">
    <citation type="submission" date="2017-09" db="EMBL/GenBank/DDBJ databases">
        <title>Metaegenomics of thermophilic ammonia-oxidizing enrichment culture.</title>
        <authorList>
            <person name="Kato S."/>
            <person name="Suzuki K."/>
        </authorList>
    </citation>
    <scope>NUCLEOTIDE SEQUENCE [LARGE SCALE GENOMIC DNA]</scope>
</reference>
<dbReference type="InterPro" id="IPR026898">
    <property type="entry name" value="PrsW"/>
</dbReference>
<proteinExistence type="predicted"/>
<evidence type="ECO:0000256" key="1">
    <source>
        <dbReference type="SAM" id="Phobius"/>
    </source>
</evidence>
<dbReference type="AlphaFoldDB" id="A0A2H5Y3T4"/>
<feature type="transmembrane region" description="Helical" evidence="1">
    <location>
        <begin position="118"/>
        <end position="141"/>
    </location>
</feature>
<keyword evidence="1" id="KW-1133">Transmembrane helix</keyword>
<name>A0A2H5Y3T4_9CHLR</name>
<keyword evidence="1" id="KW-0472">Membrane</keyword>
<dbReference type="PANTHER" id="PTHR36844">
    <property type="entry name" value="PROTEASE PRSW"/>
    <property type="match status" value="1"/>
</dbReference>
<dbReference type="GO" id="GO:0006508">
    <property type="term" value="P:proteolysis"/>
    <property type="evidence" value="ECO:0007669"/>
    <property type="project" value="UniProtKB-KW"/>
</dbReference>
<keyword evidence="2" id="KW-0378">Hydrolase</keyword>
<evidence type="ECO:0000313" key="2">
    <source>
        <dbReference type="EMBL" id="GBD08106.1"/>
    </source>
</evidence>
<feature type="transmembrane region" description="Helical" evidence="1">
    <location>
        <begin position="188"/>
        <end position="205"/>
    </location>
</feature>
<gene>
    <name evidence="2" type="primary">prsW_1</name>
    <name evidence="2" type="ORF">HRbin22_00338</name>
</gene>
<organism evidence="2 3">
    <name type="scientific">Candidatus Thermoflexus japonica</name>
    <dbReference type="NCBI Taxonomy" id="2035417"/>
    <lineage>
        <taxon>Bacteria</taxon>
        <taxon>Bacillati</taxon>
        <taxon>Chloroflexota</taxon>
        <taxon>Thermoflexia</taxon>
        <taxon>Thermoflexales</taxon>
        <taxon>Thermoflexaceae</taxon>
        <taxon>Thermoflexus</taxon>
    </lineage>
</organism>
<dbReference type="Pfam" id="PF13367">
    <property type="entry name" value="PrsW-protease"/>
    <property type="match status" value="1"/>
</dbReference>
<accession>A0A2H5Y3T4</accession>
<sequence>MESQGGFPLIALCLAPPLAFGPMVLYAAFAWWFDRFEKEPLWLIGVAFLWGSIPTVLLSLCAQVPTVAVLGAALGQGAGSALGGILVAPFTEELFKGLFVLLLFLLYRREIDSLYDGFLYGSLVGFGFAATENVFYFLGAASEGGLSGMLGNFIGRAVIFGLNHAAYTALTGLGFAAARLSRATPIRLAAPVLGWGGAMAFHALHNTVATLTEATGALLFCLLWVPFDWLGALLIFAIALYGLTRERRWLQQYLREEVSAGVLPEALYRQCASIFGRIGGRWGALLRGDMATFWRLGRIYALATELAFRKHQRIALGESRWEPEIQRLREALRREIGTAAQTS</sequence>
<feature type="transmembrane region" description="Helical" evidence="1">
    <location>
        <begin position="41"/>
        <end position="65"/>
    </location>
</feature>
<feature type="transmembrane region" description="Helical" evidence="1">
    <location>
        <begin position="153"/>
        <end position="176"/>
    </location>
</feature>
<dbReference type="PANTHER" id="PTHR36844:SF1">
    <property type="entry name" value="PROTEASE PRSW"/>
    <property type="match status" value="1"/>
</dbReference>
<comment type="caution">
    <text evidence="2">The sequence shown here is derived from an EMBL/GenBank/DDBJ whole genome shotgun (WGS) entry which is preliminary data.</text>
</comment>
<dbReference type="GO" id="GO:0008233">
    <property type="term" value="F:peptidase activity"/>
    <property type="evidence" value="ECO:0007669"/>
    <property type="project" value="UniProtKB-KW"/>
</dbReference>
<feature type="transmembrane region" description="Helical" evidence="1">
    <location>
        <begin position="85"/>
        <end position="106"/>
    </location>
</feature>
<keyword evidence="2" id="KW-0645">Protease</keyword>
<keyword evidence="1" id="KW-0812">Transmembrane</keyword>
<dbReference type="EMBL" id="BEHY01000004">
    <property type="protein sequence ID" value="GBD08106.1"/>
    <property type="molecule type" value="Genomic_DNA"/>
</dbReference>
<feature type="transmembrane region" description="Helical" evidence="1">
    <location>
        <begin position="217"/>
        <end position="243"/>
    </location>
</feature>
<protein>
    <submittedName>
        <fullName evidence="2">Protease PrsW</fullName>
        <ecNumber evidence="2">3.4.-.-</ecNumber>
    </submittedName>
</protein>
<dbReference type="EC" id="3.4.-.-" evidence="2"/>
<evidence type="ECO:0000313" key="3">
    <source>
        <dbReference type="Proteomes" id="UP000236642"/>
    </source>
</evidence>
<feature type="transmembrane region" description="Helical" evidence="1">
    <location>
        <begin position="6"/>
        <end position="29"/>
    </location>
</feature>